<feature type="domain" description="Glycine-rich" evidence="2">
    <location>
        <begin position="44"/>
        <end position="211"/>
    </location>
</feature>
<evidence type="ECO:0000256" key="1">
    <source>
        <dbReference type="SAM" id="MobiDB-lite"/>
    </source>
</evidence>
<dbReference type="Pfam" id="PF21722">
    <property type="entry name" value="Gly_rich_2"/>
    <property type="match status" value="1"/>
</dbReference>
<reference evidence="3 4" key="1">
    <citation type="submission" date="2015-07" db="EMBL/GenBank/DDBJ databases">
        <authorList>
            <person name="Black M."/>
            <person name="Gluste F."/>
            <person name="Kahn E."/>
            <person name="Kasera S."/>
            <person name="Browstead H."/>
            <person name="Browstone C.N."/>
            <person name="Yu S."/>
            <person name="Shaffer C.D."/>
            <person name="Hafer-Weston K.A."/>
            <person name="Elgin S.C.R."/>
            <person name="Miller E.S."/>
            <person name="Bradley K.W."/>
            <person name="Asai D.J."/>
            <person name="Bowman C.A."/>
            <person name="Russell D.A."/>
            <person name="Pope W.H."/>
            <person name="Jacobs-Sera D."/>
            <person name="Hendrix R.W."/>
            <person name="Hatfull G.F."/>
        </authorList>
    </citation>
    <scope>NUCLEOTIDE SEQUENCE [LARGE SCALE GENOMIC DNA]</scope>
</reference>
<dbReference type="GeneID" id="26634193"/>
<protein>
    <recommendedName>
        <fullName evidence="2">Glycine-rich domain-containing protein</fullName>
    </recommendedName>
</protein>
<dbReference type="RefSeq" id="YP_009207670.1">
    <property type="nucleotide sequence ID" value="NC_028897.1"/>
</dbReference>
<gene>
    <name evidence="3" type="ORF">SEA_CHADWICK_5</name>
</gene>
<dbReference type="EMBL" id="KT246486">
    <property type="protein sequence ID" value="ALA06733.1"/>
    <property type="molecule type" value="Genomic_DNA"/>
</dbReference>
<keyword evidence="4" id="KW-1185">Reference proteome</keyword>
<feature type="region of interest" description="Disordered" evidence="1">
    <location>
        <begin position="170"/>
        <end position="205"/>
    </location>
</feature>
<sequence>MPVLVENLTPDAMFYGDYPVIRAYQGDSLVWPIADQLVEFNNPGEHLFVIPSGAIYLDLVAIGGGCGGAGGGVPLFRNGGKASSWKAIRLKRGVDIPWNVTQLNLTVGSGSSGTSGGAFENTPSPGGASIIVLNGQEVVRSDGGTFNTGVQNGGSPGNFTFHAITQVGGAGGTGNGGHGSAPGAGGAGGNGSFTSPSRGGNGAPGRVVVHAHS</sequence>
<dbReference type="OrthoDB" id="15342at10239"/>
<dbReference type="Proteomes" id="UP000203217">
    <property type="component" value="Segment"/>
</dbReference>
<name>A0A0K2CMX8_9CAUD</name>
<dbReference type="InterPro" id="IPR049304">
    <property type="entry name" value="Gly_rich_dom"/>
</dbReference>
<proteinExistence type="predicted"/>
<organism evidence="3 4">
    <name type="scientific">Mycobacterium phage Chadwick</name>
    <dbReference type="NCBI Taxonomy" id="1698366"/>
    <lineage>
        <taxon>Viruses</taxon>
        <taxon>Duplodnaviria</taxon>
        <taxon>Heunggongvirae</taxon>
        <taxon>Uroviricota</taxon>
        <taxon>Caudoviricetes</taxon>
        <taxon>Benedictvirus</taxon>
        <taxon>Benedictvirus chadwick</taxon>
    </lineage>
</organism>
<feature type="compositionally biased region" description="Gly residues" evidence="1">
    <location>
        <begin position="170"/>
        <end position="191"/>
    </location>
</feature>
<evidence type="ECO:0000313" key="3">
    <source>
        <dbReference type="EMBL" id="ALA06733.1"/>
    </source>
</evidence>
<dbReference type="KEGG" id="vg:26634193"/>
<evidence type="ECO:0000313" key="4">
    <source>
        <dbReference type="Proteomes" id="UP000203217"/>
    </source>
</evidence>
<accession>A0A0K2CMX8</accession>
<evidence type="ECO:0000259" key="2">
    <source>
        <dbReference type="Pfam" id="PF21722"/>
    </source>
</evidence>